<sequence>MEWKRGDKQRLGGIAEQLEDRRIIEVVAGRGFHHERTAGRYLHLVSGIVCWGVDVAALGAYQSTGLQNVTQEGVGFSHFPHQWSNKSSNYGNNDLKITFL</sequence>
<dbReference type="EMBL" id="OE002646">
    <property type="protein sequence ID" value="CAD7459077.1"/>
    <property type="molecule type" value="Genomic_DNA"/>
</dbReference>
<protein>
    <submittedName>
        <fullName evidence="1">Uncharacterized protein</fullName>
    </submittedName>
</protein>
<organism evidence="1">
    <name type="scientific">Timema tahoe</name>
    <dbReference type="NCBI Taxonomy" id="61484"/>
    <lineage>
        <taxon>Eukaryota</taxon>
        <taxon>Metazoa</taxon>
        <taxon>Ecdysozoa</taxon>
        <taxon>Arthropoda</taxon>
        <taxon>Hexapoda</taxon>
        <taxon>Insecta</taxon>
        <taxon>Pterygota</taxon>
        <taxon>Neoptera</taxon>
        <taxon>Polyneoptera</taxon>
        <taxon>Phasmatodea</taxon>
        <taxon>Timematodea</taxon>
        <taxon>Timematoidea</taxon>
        <taxon>Timematidae</taxon>
        <taxon>Timema</taxon>
    </lineage>
</organism>
<proteinExistence type="predicted"/>
<reference evidence="1" key="1">
    <citation type="submission" date="2020-11" db="EMBL/GenBank/DDBJ databases">
        <authorList>
            <person name="Tran Van P."/>
        </authorList>
    </citation>
    <scope>NUCLEOTIDE SEQUENCE</scope>
</reference>
<gene>
    <name evidence="1" type="ORF">TTEB3V08_LOCUS7045</name>
</gene>
<dbReference type="AlphaFoldDB" id="A0A7R9IIL3"/>
<evidence type="ECO:0000313" key="1">
    <source>
        <dbReference type="EMBL" id="CAD7459077.1"/>
    </source>
</evidence>
<name>A0A7R9IIL3_9NEOP</name>
<accession>A0A7R9IIL3</accession>